<feature type="domain" description="Fibronectin type-III" evidence="2">
    <location>
        <begin position="1268"/>
        <end position="1357"/>
    </location>
</feature>
<feature type="domain" description="SLH" evidence="3">
    <location>
        <begin position="1678"/>
        <end position="1731"/>
    </location>
</feature>
<dbReference type="PROSITE" id="PS50853">
    <property type="entry name" value="FN3"/>
    <property type="match status" value="2"/>
</dbReference>
<dbReference type="Pfam" id="PF00395">
    <property type="entry name" value="SLH"/>
    <property type="match status" value="3"/>
</dbReference>
<dbReference type="Pfam" id="PF06439">
    <property type="entry name" value="3keto-disac_hyd"/>
    <property type="match status" value="1"/>
</dbReference>
<dbReference type="Gene3D" id="2.160.20.10">
    <property type="entry name" value="Single-stranded right-handed beta-helix, Pectin lyase-like"/>
    <property type="match status" value="1"/>
</dbReference>
<dbReference type="InterPro" id="IPR013320">
    <property type="entry name" value="ConA-like_dom_sf"/>
</dbReference>
<dbReference type="CDD" id="cd09621">
    <property type="entry name" value="CBM9_like_5"/>
    <property type="match status" value="1"/>
</dbReference>
<dbReference type="SUPFAM" id="SSF49899">
    <property type="entry name" value="Concanavalin A-like lectins/glucanases"/>
    <property type="match status" value="1"/>
</dbReference>
<dbReference type="InterPro" id="IPR001119">
    <property type="entry name" value="SLH_dom"/>
</dbReference>
<proteinExistence type="predicted"/>
<dbReference type="SMART" id="SM00060">
    <property type="entry name" value="FN3"/>
    <property type="match status" value="2"/>
</dbReference>
<dbReference type="Proteomes" id="UP001519287">
    <property type="component" value="Unassembled WGS sequence"/>
</dbReference>
<dbReference type="Pfam" id="PF06452">
    <property type="entry name" value="CBM9_1"/>
    <property type="match status" value="1"/>
</dbReference>
<feature type="chain" id="PRO_5046228582" evidence="1">
    <location>
        <begin position="26"/>
        <end position="1731"/>
    </location>
</feature>
<dbReference type="Gene3D" id="2.60.40.1190">
    <property type="match status" value="1"/>
</dbReference>
<dbReference type="InterPro" id="IPR013783">
    <property type="entry name" value="Ig-like_fold"/>
</dbReference>
<feature type="domain" description="Fibronectin type-III" evidence="2">
    <location>
        <begin position="850"/>
        <end position="947"/>
    </location>
</feature>
<protein>
    <submittedName>
        <fullName evidence="4">Uncharacterized protein</fullName>
    </submittedName>
</protein>
<dbReference type="SMART" id="SM00710">
    <property type="entry name" value="PbH1"/>
    <property type="match status" value="7"/>
</dbReference>
<accession>A0ABS4IZV2</accession>
<feature type="domain" description="SLH" evidence="3">
    <location>
        <begin position="1554"/>
        <end position="1613"/>
    </location>
</feature>
<dbReference type="Pfam" id="PF13229">
    <property type="entry name" value="Beta_helix"/>
    <property type="match status" value="1"/>
</dbReference>
<dbReference type="CDD" id="cd00063">
    <property type="entry name" value="FN3"/>
    <property type="match status" value="2"/>
</dbReference>
<feature type="signal peptide" evidence="1">
    <location>
        <begin position="1"/>
        <end position="25"/>
    </location>
</feature>
<dbReference type="InterPro" id="IPR010502">
    <property type="entry name" value="Carb-bd_dom_fam9"/>
</dbReference>
<evidence type="ECO:0000259" key="2">
    <source>
        <dbReference type="PROSITE" id="PS50853"/>
    </source>
</evidence>
<evidence type="ECO:0000256" key="1">
    <source>
        <dbReference type="SAM" id="SignalP"/>
    </source>
</evidence>
<evidence type="ECO:0000259" key="3">
    <source>
        <dbReference type="PROSITE" id="PS51272"/>
    </source>
</evidence>
<dbReference type="InterPro" id="IPR039448">
    <property type="entry name" value="Beta_helix"/>
</dbReference>
<dbReference type="SUPFAM" id="SSF49344">
    <property type="entry name" value="CBD9-like"/>
    <property type="match status" value="1"/>
</dbReference>
<name>A0ABS4IZV2_9BACL</name>
<sequence length="1731" mass="187059">MKKMIWNRVFLVVMMVMLLTTSWPMGTNTSYAQADESTIFFDNFESGEAAAWTPESGTWAAVNSTGGILFSDEFENGSAAGWTNTGGEWSSVQGESSKVYQQSSINGGAELIAGSNAWTDYSFEADVKLISGTGAMLEFRHQDNQHFYYLYMSESYIRLMKQNGSAQEWLKAYDGPSLDVSRFVHLKIDVTGNQIRVFKDGDLVIETTDDNGYFSSGKVALASWASSAQFDDVAVTDLSANQVYSQTESSGGFSHTGNSTWADYSVQAQVMPTAISEDGTVGLSLRYQDSLNRYALQYMEAGKIQIIKVVNGVETALSEAAFSMENGKSYTFKGVAGGKYIDFYINGVKLLSVEDKSFATGKIALNMSQAAADFDNIEVQKVLAPVNSEGHSAYYVSSSTGDDANDGLSAERAWKTLNKINISTFRAGDSILLKSGDAWNEPLVLKGSGSKEYPITVSSYGSGDKPVISWNAPNGGSVVTGYNLSHWTIKGLAVNILTSSTLSWSNITVGINVIYDNAQRYENLRIEENEVYSANYNSNSNGIMISAWVPGTDNKEVVTGVSISNNEIHHVGWYGITTSGWDPVKSEELRSQVLYGNFKISGNYVHHTASQGIVLQNAHNSVIERNVVHDGGLGVDTWGPGGLWIITSRDSVIKFNEVYNMKDAGSGYDGSGVNVDWHCDNITVQYNYSHDNKGNGITTMSNYGTKIWNNKVRGNQGQQANGNGQIALGNFTGRPDLSSGEHDLDVANNMIIVDIDNTAAINSASNPHGTWTGNKIYDNHIAIARGITNFNVFDIAPNTNFDVIDHNYVANEALAFSSIYHGTTYTGLASWQQGTGFEGNTQVLPIDESSPSTVNQVTATLDGYAELSWSAGEDQGNGILHYNIYRSEDAAFTPAYSNMVGESATTSFIDREEAKPNTTYYYKVEAEDRSGNVGAASEAVHLTTGPTVPETGQPKIVDFVAFRDGYQLNVVDLPTMPYIAGIQPIQKVELYVDDRLIQEMTASPYAYTIKGLSNGEHTLQYKVYDMTGSVTESRRIKVYKQVAALRSLFTQSKPMIDGSIQEWGKPEFVMNQRAQVKSIESTFTDQWSPQRLNASGHTRWDDDNLYIAIKVREGVHRLPITNAADLWKGSSIQIAIDPDRGAVPGSKGYTEFAFGLTDEGQAVGYRYNAIAGKAAGEFTAGEMEISRDDVTKSTSYELSIPWGEIIPGGISVKDGSVLGISLLANYSDGSFINSNNGDARNGWIEYNSGIGAGKAPIQYGYFILGKQIFETPTISAIAGNGEARLSWGAVAGAAGYTIKYGTASGLYSSKIDAGSVTHHTVSGLTKGMTYYFIAEAYDAYGESGPSNEVAIVALGEEVDGSGSGSSGSGSSGSQAGNVRSKVEIKDGAAQVKLEKGQSKAVVLLSEIGNYPLQVHLGKVSITVSQESLDNLREQSGFTAGSVIEVTMSPITDSAILNAPASGSKATVKIAGEVYDFEVKLKTADNREIATGIVLGGITLSLPYDSGQVDQKLLGIYYFDKTKKQWEYAGGEIDEVMNQVKVTLQHLSVYSVMEYNRTFSDVKDDYWAKRVLQILAAKHIVNGVDESRFDPEGKMTRAEFVTLLANALNLESGGANNTFIDVKTDAWYADSVAAAVKAGITSGISVNQFAPDKLISRAEMVVMIVRSAGIQPKSMATVSYADAHDIPGWALPYVAAAGEANLVQGRGSNLFAPQSKATRAEAAQLVYNLLNK</sequence>
<dbReference type="PROSITE" id="PS51272">
    <property type="entry name" value="SLH"/>
    <property type="match status" value="3"/>
</dbReference>
<reference evidence="4 5" key="1">
    <citation type="submission" date="2021-03" db="EMBL/GenBank/DDBJ databases">
        <title>Genomic Encyclopedia of Type Strains, Phase IV (KMG-IV): sequencing the most valuable type-strain genomes for metagenomic binning, comparative biology and taxonomic classification.</title>
        <authorList>
            <person name="Goeker M."/>
        </authorList>
    </citation>
    <scope>NUCLEOTIDE SEQUENCE [LARGE SCALE GENOMIC DNA]</scope>
    <source>
        <strain evidence="4 5">DSM 26048</strain>
    </source>
</reference>
<evidence type="ECO:0000313" key="5">
    <source>
        <dbReference type="Proteomes" id="UP001519287"/>
    </source>
</evidence>
<keyword evidence="5" id="KW-1185">Reference proteome</keyword>
<dbReference type="InterPro" id="IPR006626">
    <property type="entry name" value="PbH1"/>
</dbReference>
<comment type="caution">
    <text evidence="4">The sequence shown here is derived from an EMBL/GenBank/DDBJ whole genome shotgun (WGS) entry which is preliminary data.</text>
</comment>
<dbReference type="SUPFAM" id="SSF49265">
    <property type="entry name" value="Fibronectin type III"/>
    <property type="match status" value="1"/>
</dbReference>
<dbReference type="Gene3D" id="2.60.40.10">
    <property type="entry name" value="Immunoglobulins"/>
    <property type="match status" value="3"/>
</dbReference>
<organism evidence="4 5">
    <name type="scientific">Paenibacillus eucommiae</name>
    <dbReference type="NCBI Taxonomy" id="1355755"/>
    <lineage>
        <taxon>Bacteria</taxon>
        <taxon>Bacillati</taxon>
        <taxon>Bacillota</taxon>
        <taxon>Bacilli</taxon>
        <taxon>Bacillales</taxon>
        <taxon>Paenibacillaceae</taxon>
        <taxon>Paenibacillus</taxon>
    </lineage>
</organism>
<dbReference type="Gene3D" id="2.60.120.560">
    <property type="entry name" value="Exo-inulinase, domain 1"/>
    <property type="match status" value="2"/>
</dbReference>
<keyword evidence="1" id="KW-0732">Signal</keyword>
<dbReference type="InterPro" id="IPR011050">
    <property type="entry name" value="Pectin_lyase_fold/virulence"/>
</dbReference>
<dbReference type="SUPFAM" id="SSF51126">
    <property type="entry name" value="Pectin lyase-like"/>
    <property type="match status" value="1"/>
</dbReference>
<dbReference type="InterPro" id="IPR003961">
    <property type="entry name" value="FN3_dom"/>
</dbReference>
<evidence type="ECO:0000313" key="4">
    <source>
        <dbReference type="EMBL" id="MBP1993124.1"/>
    </source>
</evidence>
<dbReference type="InterPro" id="IPR012334">
    <property type="entry name" value="Pectin_lyas_fold"/>
</dbReference>
<dbReference type="InterPro" id="IPR010496">
    <property type="entry name" value="AL/BT2_dom"/>
</dbReference>
<dbReference type="InterPro" id="IPR036116">
    <property type="entry name" value="FN3_sf"/>
</dbReference>
<feature type="domain" description="SLH" evidence="3">
    <location>
        <begin position="1614"/>
        <end position="1677"/>
    </location>
</feature>
<gene>
    <name evidence="4" type="ORF">J2Z66_004741</name>
</gene>
<dbReference type="EMBL" id="JAGGLB010000017">
    <property type="protein sequence ID" value="MBP1993124.1"/>
    <property type="molecule type" value="Genomic_DNA"/>
</dbReference>